<comment type="caution">
    <text evidence="1">The sequence shown here is derived from an EMBL/GenBank/DDBJ whole genome shotgun (WGS) entry which is preliminary data.</text>
</comment>
<name>A0A0F8ZW47_9ZZZZ</name>
<reference evidence="1" key="1">
    <citation type="journal article" date="2015" name="Nature">
        <title>Complex archaea that bridge the gap between prokaryotes and eukaryotes.</title>
        <authorList>
            <person name="Spang A."/>
            <person name="Saw J.H."/>
            <person name="Jorgensen S.L."/>
            <person name="Zaremba-Niedzwiedzka K."/>
            <person name="Martijn J."/>
            <person name="Lind A.E."/>
            <person name="van Eijk R."/>
            <person name="Schleper C."/>
            <person name="Guy L."/>
            <person name="Ettema T.J."/>
        </authorList>
    </citation>
    <scope>NUCLEOTIDE SEQUENCE</scope>
</reference>
<protein>
    <submittedName>
        <fullName evidence="1">Uncharacterized protein</fullName>
    </submittedName>
</protein>
<proteinExistence type="predicted"/>
<dbReference type="AlphaFoldDB" id="A0A0F8ZW47"/>
<evidence type="ECO:0000313" key="1">
    <source>
        <dbReference type="EMBL" id="KKK70629.1"/>
    </source>
</evidence>
<sequence length="53" mass="5842">MALLWLDGFESYGVNRNQGAESSLAYLISHLTALQAYAEIHVSDEKSSIKTIV</sequence>
<gene>
    <name evidence="1" type="ORF">LCGC14_2922070</name>
</gene>
<dbReference type="EMBL" id="LAZR01058102">
    <property type="protein sequence ID" value="KKK70629.1"/>
    <property type="molecule type" value="Genomic_DNA"/>
</dbReference>
<accession>A0A0F8ZW47</accession>
<organism evidence="1">
    <name type="scientific">marine sediment metagenome</name>
    <dbReference type="NCBI Taxonomy" id="412755"/>
    <lineage>
        <taxon>unclassified sequences</taxon>
        <taxon>metagenomes</taxon>
        <taxon>ecological metagenomes</taxon>
    </lineage>
</organism>